<keyword evidence="2" id="KW-1185">Reference proteome</keyword>
<sequence length="320" mass="36339">MASQEQETVIHADDFDGDSTLSAPLTDSLASLRSSILEHQVENGRTYHSMSAGKYAYPNDSRESERLDLQHNLWLLTLHGALALCPKGDEAAKRVLDLGTGTGCWAIEYGYRCRFESNPTQLVSHLLEHDLEKDWTWTKPFDFIFSRVMAGSFQDYQAYIQKAYDSLEPGGWFEMQDIILPYASDDGTLKPDHALDKLGNYFCSTSEMLGRVMDAPKNFKTYMEKAGFEGVVEHRYKWPIGTWPKDKFYKELGAWTYANLEGGLEGLTLALFTRALKWTKDETMLFCAEVRKNLQDPRIHAYILVIVVYGQKPGGKGKET</sequence>
<evidence type="ECO:0000313" key="1">
    <source>
        <dbReference type="EMBL" id="KAJ3539967.1"/>
    </source>
</evidence>
<comment type="caution">
    <text evidence="1">The sequence shown here is derived from an EMBL/GenBank/DDBJ whole genome shotgun (WGS) entry which is preliminary data.</text>
</comment>
<protein>
    <submittedName>
        <fullName evidence="1">Uncharacterized protein</fullName>
    </submittedName>
</protein>
<proteinExistence type="predicted"/>
<accession>A0ACC1SHK5</accession>
<dbReference type="Proteomes" id="UP001148629">
    <property type="component" value="Unassembled WGS sequence"/>
</dbReference>
<name>A0ACC1SHK5_9HYPO</name>
<evidence type="ECO:0000313" key="2">
    <source>
        <dbReference type="Proteomes" id="UP001148629"/>
    </source>
</evidence>
<organism evidence="1 2">
    <name type="scientific">Fusarium decemcellulare</name>
    <dbReference type="NCBI Taxonomy" id="57161"/>
    <lineage>
        <taxon>Eukaryota</taxon>
        <taxon>Fungi</taxon>
        <taxon>Dikarya</taxon>
        <taxon>Ascomycota</taxon>
        <taxon>Pezizomycotina</taxon>
        <taxon>Sordariomycetes</taxon>
        <taxon>Hypocreomycetidae</taxon>
        <taxon>Hypocreales</taxon>
        <taxon>Nectriaceae</taxon>
        <taxon>Fusarium</taxon>
        <taxon>Fusarium decemcellulare species complex</taxon>
    </lineage>
</organism>
<gene>
    <name evidence="1" type="ORF">NM208_g5269</name>
</gene>
<dbReference type="EMBL" id="JANRMS010000431">
    <property type="protein sequence ID" value="KAJ3539967.1"/>
    <property type="molecule type" value="Genomic_DNA"/>
</dbReference>
<reference evidence="1" key="1">
    <citation type="submission" date="2022-08" db="EMBL/GenBank/DDBJ databases">
        <title>Genome Sequence of Fusarium decemcellulare.</title>
        <authorList>
            <person name="Buettner E."/>
        </authorList>
    </citation>
    <scope>NUCLEOTIDE SEQUENCE</scope>
    <source>
        <strain evidence="1">Babe19</strain>
    </source>
</reference>